<proteinExistence type="predicted"/>
<evidence type="ECO:0000256" key="4">
    <source>
        <dbReference type="ARBA" id="ARBA00023125"/>
    </source>
</evidence>
<dbReference type="SUPFAM" id="SSF46689">
    <property type="entry name" value="Homeodomain-like"/>
    <property type="match status" value="1"/>
</dbReference>
<dbReference type="PROSITE" id="PS50090">
    <property type="entry name" value="MYB_LIKE"/>
    <property type="match status" value="2"/>
</dbReference>
<dbReference type="CDD" id="cd00167">
    <property type="entry name" value="SANT"/>
    <property type="match status" value="2"/>
</dbReference>
<dbReference type="GO" id="GO:0005634">
    <property type="term" value="C:nucleus"/>
    <property type="evidence" value="ECO:0007669"/>
    <property type="project" value="UniProtKB-SubCell"/>
</dbReference>
<keyword evidence="6" id="KW-0539">Nucleus</keyword>
<dbReference type="Pfam" id="PF00249">
    <property type="entry name" value="Myb_DNA-binding"/>
    <property type="match status" value="2"/>
</dbReference>
<name>A0AAD8H3B2_9APIA</name>
<keyword evidence="2" id="KW-0677">Repeat</keyword>
<evidence type="ECO:0000256" key="2">
    <source>
        <dbReference type="ARBA" id="ARBA00022737"/>
    </source>
</evidence>
<comment type="caution">
    <text evidence="10">The sequence shown here is derived from an EMBL/GenBank/DDBJ whole genome shotgun (WGS) entry which is preliminary data.</text>
</comment>
<dbReference type="PANTHER" id="PTHR45614:SF124">
    <property type="entry name" value="OS03G0424300 PROTEIN"/>
    <property type="match status" value="1"/>
</dbReference>
<dbReference type="InterPro" id="IPR009057">
    <property type="entry name" value="Homeodomain-like_sf"/>
</dbReference>
<evidence type="ECO:0000256" key="5">
    <source>
        <dbReference type="ARBA" id="ARBA00023163"/>
    </source>
</evidence>
<evidence type="ECO:0000313" key="11">
    <source>
        <dbReference type="Proteomes" id="UP001237642"/>
    </source>
</evidence>
<evidence type="ECO:0000259" key="9">
    <source>
        <dbReference type="PROSITE" id="PS51294"/>
    </source>
</evidence>
<dbReference type="InterPro" id="IPR050560">
    <property type="entry name" value="MYB_TF"/>
</dbReference>
<accession>A0AAD8H3B2</accession>
<dbReference type="GO" id="GO:0000978">
    <property type="term" value="F:RNA polymerase II cis-regulatory region sequence-specific DNA binding"/>
    <property type="evidence" value="ECO:0007669"/>
    <property type="project" value="TreeGrafter"/>
</dbReference>
<reference evidence="10" key="2">
    <citation type="submission" date="2023-05" db="EMBL/GenBank/DDBJ databases">
        <authorList>
            <person name="Schelkunov M.I."/>
        </authorList>
    </citation>
    <scope>NUCLEOTIDE SEQUENCE</scope>
    <source>
        <strain evidence="10">Hsosn_3</strain>
        <tissue evidence="10">Leaf</tissue>
    </source>
</reference>
<gene>
    <name evidence="10" type="ORF">POM88_043408</name>
</gene>
<dbReference type="Gene3D" id="1.10.10.60">
    <property type="entry name" value="Homeodomain-like"/>
    <property type="match status" value="2"/>
</dbReference>
<keyword evidence="3" id="KW-0805">Transcription regulation</keyword>
<evidence type="ECO:0000256" key="1">
    <source>
        <dbReference type="ARBA" id="ARBA00004123"/>
    </source>
</evidence>
<feature type="domain" description="HTH myb-type" evidence="9">
    <location>
        <begin position="56"/>
        <end position="106"/>
    </location>
</feature>
<evidence type="ECO:0000313" key="10">
    <source>
        <dbReference type="EMBL" id="KAK1358934.1"/>
    </source>
</evidence>
<feature type="domain" description="HTH myb-type" evidence="9">
    <location>
        <begin position="1"/>
        <end position="55"/>
    </location>
</feature>
<dbReference type="EMBL" id="JAUIZM010000010">
    <property type="protein sequence ID" value="KAK1358934.1"/>
    <property type="molecule type" value="Genomic_DNA"/>
</dbReference>
<feature type="domain" description="Myb-like" evidence="8">
    <location>
        <begin position="52"/>
        <end position="102"/>
    </location>
</feature>
<feature type="domain" description="Myb-like" evidence="8">
    <location>
        <begin position="1"/>
        <end position="51"/>
    </location>
</feature>
<evidence type="ECO:0000256" key="7">
    <source>
        <dbReference type="SAM" id="MobiDB-lite"/>
    </source>
</evidence>
<evidence type="ECO:0000259" key="8">
    <source>
        <dbReference type="PROSITE" id="PS50090"/>
    </source>
</evidence>
<dbReference type="Proteomes" id="UP001237642">
    <property type="component" value="Unassembled WGS sequence"/>
</dbReference>
<feature type="compositionally biased region" description="Polar residues" evidence="7">
    <location>
        <begin position="144"/>
        <end position="161"/>
    </location>
</feature>
<keyword evidence="5" id="KW-0804">Transcription</keyword>
<comment type="subcellular location">
    <subcellularLocation>
        <location evidence="1">Nucleus</location>
    </subcellularLocation>
</comment>
<dbReference type="AlphaFoldDB" id="A0AAD8H3B2"/>
<feature type="region of interest" description="Disordered" evidence="7">
    <location>
        <begin position="142"/>
        <end position="162"/>
    </location>
</feature>
<organism evidence="10 11">
    <name type="scientific">Heracleum sosnowskyi</name>
    <dbReference type="NCBI Taxonomy" id="360622"/>
    <lineage>
        <taxon>Eukaryota</taxon>
        <taxon>Viridiplantae</taxon>
        <taxon>Streptophyta</taxon>
        <taxon>Embryophyta</taxon>
        <taxon>Tracheophyta</taxon>
        <taxon>Spermatophyta</taxon>
        <taxon>Magnoliopsida</taxon>
        <taxon>eudicotyledons</taxon>
        <taxon>Gunneridae</taxon>
        <taxon>Pentapetalae</taxon>
        <taxon>asterids</taxon>
        <taxon>campanulids</taxon>
        <taxon>Apiales</taxon>
        <taxon>Apiaceae</taxon>
        <taxon>Apioideae</taxon>
        <taxon>apioid superclade</taxon>
        <taxon>Tordylieae</taxon>
        <taxon>Tordyliinae</taxon>
        <taxon>Heracleum</taxon>
    </lineage>
</organism>
<dbReference type="InterPro" id="IPR001005">
    <property type="entry name" value="SANT/Myb"/>
</dbReference>
<protein>
    <submittedName>
        <fullName evidence="10">Myb-like protein B</fullName>
    </submittedName>
</protein>
<keyword evidence="4" id="KW-0238">DNA-binding</keyword>
<sequence>MDRAKGPWSAEEDEQLAKLVEEQGARNWTVIGTSIPGRSGKSCRLRWYNQLSPEVKHRAFTPEEDSIIFKAHAQFGNKWATIARLLNGRTDNAVKNYWNSSLKRKYVSSGVSESEERDGQVIRRKSEDNDLLNTVSGLRKSVESDQNGSEISDSCNTNAAAKSSPCVMEPSTVLTLSLPGTGTNFYDIKEREVEKNGKEVVKLSEEVVDVMKEMIREEVRKYISGLEKTA</sequence>
<evidence type="ECO:0000256" key="6">
    <source>
        <dbReference type="ARBA" id="ARBA00023242"/>
    </source>
</evidence>
<keyword evidence="11" id="KW-1185">Reference proteome</keyword>
<dbReference type="GO" id="GO:0000981">
    <property type="term" value="F:DNA-binding transcription factor activity, RNA polymerase II-specific"/>
    <property type="evidence" value="ECO:0007669"/>
    <property type="project" value="TreeGrafter"/>
</dbReference>
<reference evidence="10" key="1">
    <citation type="submission" date="2023-02" db="EMBL/GenBank/DDBJ databases">
        <title>Genome of toxic invasive species Heracleum sosnowskyi carries increased number of genes despite the absence of recent whole-genome duplications.</title>
        <authorList>
            <person name="Schelkunov M."/>
            <person name="Shtratnikova V."/>
            <person name="Makarenko M."/>
            <person name="Klepikova A."/>
            <person name="Omelchenko D."/>
            <person name="Novikova G."/>
            <person name="Obukhova E."/>
            <person name="Bogdanov V."/>
            <person name="Penin A."/>
            <person name="Logacheva M."/>
        </authorList>
    </citation>
    <scope>NUCLEOTIDE SEQUENCE</scope>
    <source>
        <strain evidence="10">Hsosn_3</strain>
        <tissue evidence="10">Leaf</tissue>
    </source>
</reference>
<dbReference type="SMART" id="SM00717">
    <property type="entry name" value="SANT"/>
    <property type="match status" value="2"/>
</dbReference>
<evidence type="ECO:0000256" key="3">
    <source>
        <dbReference type="ARBA" id="ARBA00023015"/>
    </source>
</evidence>
<dbReference type="PANTHER" id="PTHR45614">
    <property type="entry name" value="MYB PROTEIN-RELATED"/>
    <property type="match status" value="1"/>
</dbReference>
<dbReference type="PROSITE" id="PS51294">
    <property type="entry name" value="HTH_MYB"/>
    <property type="match status" value="2"/>
</dbReference>
<dbReference type="InterPro" id="IPR017930">
    <property type="entry name" value="Myb_dom"/>
</dbReference>
<dbReference type="FunFam" id="1.10.10.60:FF:000060">
    <property type="entry name" value="MYB transcription factor"/>
    <property type="match status" value="1"/>
</dbReference>